<evidence type="ECO:0008006" key="4">
    <source>
        <dbReference type="Google" id="ProtNLM"/>
    </source>
</evidence>
<accession>A0ABR4KVU2</accession>
<name>A0ABR4KVU2_9EURO</name>
<evidence type="ECO:0000313" key="3">
    <source>
        <dbReference type="Proteomes" id="UP001610446"/>
    </source>
</evidence>
<dbReference type="EMBL" id="JBFXLU010000007">
    <property type="protein sequence ID" value="KAL2856416.1"/>
    <property type="molecule type" value="Genomic_DNA"/>
</dbReference>
<proteinExistence type="predicted"/>
<gene>
    <name evidence="2" type="ORF">BJY01DRAFT_178898</name>
</gene>
<comment type="caution">
    <text evidence="2">The sequence shown here is derived from an EMBL/GenBank/DDBJ whole genome shotgun (WGS) entry which is preliminary data.</text>
</comment>
<reference evidence="2 3" key="1">
    <citation type="submission" date="2024-07" db="EMBL/GenBank/DDBJ databases">
        <title>Section-level genome sequencing and comparative genomics of Aspergillus sections Usti and Cavernicolus.</title>
        <authorList>
            <consortium name="Lawrence Berkeley National Laboratory"/>
            <person name="Nybo J.L."/>
            <person name="Vesth T.C."/>
            <person name="Theobald S."/>
            <person name="Frisvad J.C."/>
            <person name="Larsen T.O."/>
            <person name="Kjaerboelling I."/>
            <person name="Rothschild-Mancinelli K."/>
            <person name="Lyhne E.K."/>
            <person name="Kogle M.E."/>
            <person name="Barry K."/>
            <person name="Clum A."/>
            <person name="Na H."/>
            <person name="Ledsgaard L."/>
            <person name="Lin J."/>
            <person name="Lipzen A."/>
            <person name="Kuo A."/>
            <person name="Riley R."/>
            <person name="Mondo S."/>
            <person name="Labutti K."/>
            <person name="Haridas S."/>
            <person name="Pangalinan J."/>
            <person name="Salamov A.A."/>
            <person name="Simmons B.A."/>
            <person name="Magnuson J.K."/>
            <person name="Chen J."/>
            <person name="Drula E."/>
            <person name="Henrissat B."/>
            <person name="Wiebenga A."/>
            <person name="Lubbers R.J."/>
            <person name="Gomes A.C."/>
            <person name="Makela M.R."/>
            <person name="Stajich J."/>
            <person name="Grigoriev I.V."/>
            <person name="Mortensen U.H."/>
            <person name="De Vries R.P."/>
            <person name="Baker S.E."/>
            <person name="Andersen M.R."/>
        </authorList>
    </citation>
    <scope>NUCLEOTIDE SEQUENCE [LARGE SCALE GENOMIC DNA]</scope>
    <source>
        <strain evidence="2 3">CBS 123904</strain>
    </source>
</reference>
<keyword evidence="1" id="KW-0732">Signal</keyword>
<keyword evidence="3" id="KW-1185">Reference proteome</keyword>
<sequence>MTPLLIFASLLRLISLQTMAFIDVSLSNLVSHSSRAETEGQEKNNDRQHPFLGKCRRSRQSHWAPLDMINQHVLTLYGTMDPTHVVNSHALLWSQGGSGHCWRAVVIGSRLSIETEGSPL</sequence>
<feature type="signal peptide" evidence="1">
    <location>
        <begin position="1"/>
        <end position="20"/>
    </location>
</feature>
<evidence type="ECO:0000313" key="2">
    <source>
        <dbReference type="EMBL" id="KAL2856416.1"/>
    </source>
</evidence>
<organism evidence="2 3">
    <name type="scientific">Aspergillus pseudoustus</name>
    <dbReference type="NCBI Taxonomy" id="1810923"/>
    <lineage>
        <taxon>Eukaryota</taxon>
        <taxon>Fungi</taxon>
        <taxon>Dikarya</taxon>
        <taxon>Ascomycota</taxon>
        <taxon>Pezizomycotina</taxon>
        <taxon>Eurotiomycetes</taxon>
        <taxon>Eurotiomycetidae</taxon>
        <taxon>Eurotiales</taxon>
        <taxon>Aspergillaceae</taxon>
        <taxon>Aspergillus</taxon>
        <taxon>Aspergillus subgen. Nidulantes</taxon>
    </lineage>
</organism>
<dbReference type="Proteomes" id="UP001610446">
    <property type="component" value="Unassembled WGS sequence"/>
</dbReference>
<feature type="chain" id="PRO_5046033857" description="Secreted protein" evidence="1">
    <location>
        <begin position="21"/>
        <end position="120"/>
    </location>
</feature>
<protein>
    <recommendedName>
        <fullName evidence="4">Secreted protein</fullName>
    </recommendedName>
</protein>
<evidence type="ECO:0000256" key="1">
    <source>
        <dbReference type="SAM" id="SignalP"/>
    </source>
</evidence>